<feature type="domain" description="O-acyltransferase WSD1-like N-terminal" evidence="1">
    <location>
        <begin position="42"/>
        <end position="99"/>
    </location>
</feature>
<dbReference type="OrthoDB" id="8196708at2759"/>
<sequence length="199" mass="22551">MLATQFSSHADLNVVSCGIFEGTIPIEYIQNPEMLRVQGFSFWTADKNFDIKNHVRKYDYKGILALPNPCTPADLNRVLSQLLRAPGDRSRSPWECLIVHNYLKNPKSEPGKLHSILLGRFDRGPGGAYGLAEEMRLLMRTPFQFPKIKLGDTRRMPLWKKIKLCLRLPYDTAANLYMGMGVEILGGKTTDFKSEVAFS</sequence>
<dbReference type="Proteomes" id="UP000708208">
    <property type="component" value="Unassembled WGS sequence"/>
</dbReference>
<organism evidence="2 3">
    <name type="scientific">Allacma fusca</name>
    <dbReference type="NCBI Taxonomy" id="39272"/>
    <lineage>
        <taxon>Eukaryota</taxon>
        <taxon>Metazoa</taxon>
        <taxon>Ecdysozoa</taxon>
        <taxon>Arthropoda</taxon>
        <taxon>Hexapoda</taxon>
        <taxon>Collembola</taxon>
        <taxon>Symphypleona</taxon>
        <taxon>Sminthuridae</taxon>
        <taxon>Allacma</taxon>
    </lineage>
</organism>
<keyword evidence="3" id="KW-1185">Reference proteome</keyword>
<dbReference type="EMBL" id="CAJVCH010451938">
    <property type="protein sequence ID" value="CAG7819531.1"/>
    <property type="molecule type" value="Genomic_DNA"/>
</dbReference>
<accession>A0A8J2KTE4</accession>
<protein>
    <recommendedName>
        <fullName evidence="1">O-acyltransferase WSD1-like N-terminal domain-containing protein</fullName>
    </recommendedName>
</protein>
<dbReference type="Pfam" id="PF03007">
    <property type="entry name" value="WS_DGAT_cat"/>
    <property type="match status" value="1"/>
</dbReference>
<comment type="caution">
    <text evidence="2">The sequence shown here is derived from an EMBL/GenBank/DDBJ whole genome shotgun (WGS) entry which is preliminary data.</text>
</comment>
<dbReference type="GO" id="GO:0045017">
    <property type="term" value="P:glycerolipid biosynthetic process"/>
    <property type="evidence" value="ECO:0007669"/>
    <property type="project" value="InterPro"/>
</dbReference>
<evidence type="ECO:0000313" key="3">
    <source>
        <dbReference type="Proteomes" id="UP000708208"/>
    </source>
</evidence>
<name>A0A8J2KTE4_9HEXA</name>
<gene>
    <name evidence="2" type="ORF">AFUS01_LOCUS29970</name>
</gene>
<evidence type="ECO:0000259" key="1">
    <source>
        <dbReference type="Pfam" id="PF03007"/>
    </source>
</evidence>
<reference evidence="2" key="1">
    <citation type="submission" date="2021-06" db="EMBL/GenBank/DDBJ databases">
        <authorList>
            <person name="Hodson N. C."/>
            <person name="Mongue J. A."/>
            <person name="Jaron S. K."/>
        </authorList>
    </citation>
    <scope>NUCLEOTIDE SEQUENCE</scope>
</reference>
<proteinExistence type="predicted"/>
<dbReference type="InterPro" id="IPR004255">
    <property type="entry name" value="O-acyltransferase_WSD1_N"/>
</dbReference>
<feature type="non-terminal residue" evidence="2">
    <location>
        <position position="1"/>
    </location>
</feature>
<evidence type="ECO:0000313" key="2">
    <source>
        <dbReference type="EMBL" id="CAG7819531.1"/>
    </source>
</evidence>
<dbReference type="GO" id="GO:0004144">
    <property type="term" value="F:diacylglycerol O-acyltransferase activity"/>
    <property type="evidence" value="ECO:0007669"/>
    <property type="project" value="InterPro"/>
</dbReference>
<dbReference type="AlphaFoldDB" id="A0A8J2KTE4"/>